<feature type="compositionally biased region" description="Acidic residues" evidence="1">
    <location>
        <begin position="192"/>
        <end position="201"/>
    </location>
</feature>
<dbReference type="GO" id="GO:0003729">
    <property type="term" value="F:mRNA binding"/>
    <property type="evidence" value="ECO:0007669"/>
    <property type="project" value="TreeGrafter"/>
</dbReference>
<accession>A0A7R9U6S8</accession>
<dbReference type="Pfam" id="PF06741">
    <property type="entry name" value="LsmAD"/>
    <property type="match status" value="1"/>
</dbReference>
<protein>
    <recommendedName>
        <fullName evidence="2">LsmAD domain-containing protein</fullName>
    </recommendedName>
</protein>
<organism evidence="3">
    <name type="scientific">Pinguiococcus pyrenoidosus</name>
    <dbReference type="NCBI Taxonomy" id="172671"/>
    <lineage>
        <taxon>Eukaryota</taxon>
        <taxon>Sar</taxon>
        <taxon>Stramenopiles</taxon>
        <taxon>Ochrophyta</taxon>
        <taxon>Pinguiophyceae</taxon>
        <taxon>Pinguiochrysidales</taxon>
        <taxon>Pinguiochrysidaceae</taxon>
        <taxon>Pinguiococcus</taxon>
    </lineage>
</organism>
<feature type="compositionally biased region" description="Basic and acidic residues" evidence="1">
    <location>
        <begin position="217"/>
        <end position="227"/>
    </location>
</feature>
<evidence type="ECO:0000256" key="1">
    <source>
        <dbReference type="SAM" id="MobiDB-lite"/>
    </source>
</evidence>
<evidence type="ECO:0000259" key="2">
    <source>
        <dbReference type="SMART" id="SM01272"/>
    </source>
</evidence>
<feature type="region of interest" description="Disordered" evidence="1">
    <location>
        <begin position="83"/>
        <end position="348"/>
    </location>
</feature>
<dbReference type="PANTHER" id="PTHR12854:SF7">
    <property type="entry name" value="ATAXIN-2 HOMOLOG"/>
    <property type="match status" value="1"/>
</dbReference>
<sequence length="434" mass="48559">MEGEWDQFQVNKDKFDVKDTFDMDLYTTALDESKLSAEQRAQADQLARKISRKKGKPLQNNLHMRLERGELDEELEIDEETLHSGVVREESSPNAAQEESVAVDMKPPIKETIKETIKDSKETEEEKAKKELQDRIQKKLARHRRQFSNRATLEEEFSVGKSAFRRAAEASRTKIASEGVEETKGERPASQETEEEDEEDIVLGKGHGEEVVADPEMGAREESRNGDADEDDEEESDDEDEILLLARNQGIHKAMQRVKKRSEEEEAAKRVAEQRKKAAEARAKQAENAKHSSRVTQLREMTMQNVLSSMNAKTAPQPPAAPAPASLPSPGDPTPSPDGAEAASSKPANAAEKDVVYFRPALPGAPVIAAPKSATLKAIIERVAAACCKNPMLERVFKEKAKGNASYREQFAFLDSDDVFHQFYVFRKQVLRSQ</sequence>
<proteinExistence type="predicted"/>
<feature type="compositionally biased region" description="Pro residues" evidence="1">
    <location>
        <begin position="316"/>
        <end position="336"/>
    </location>
</feature>
<feature type="compositionally biased region" description="Acidic residues" evidence="1">
    <location>
        <begin position="228"/>
        <end position="242"/>
    </location>
</feature>
<reference evidence="3" key="1">
    <citation type="submission" date="2021-01" db="EMBL/GenBank/DDBJ databases">
        <authorList>
            <person name="Corre E."/>
            <person name="Pelletier E."/>
            <person name="Niang G."/>
            <person name="Scheremetjew M."/>
            <person name="Finn R."/>
            <person name="Kale V."/>
            <person name="Holt S."/>
            <person name="Cochrane G."/>
            <person name="Meng A."/>
            <person name="Brown T."/>
            <person name="Cohen L."/>
        </authorList>
    </citation>
    <scope>NUCLEOTIDE SEQUENCE</scope>
    <source>
        <strain evidence="3">CCMP2078</strain>
    </source>
</reference>
<dbReference type="GO" id="GO:0006396">
    <property type="term" value="P:RNA processing"/>
    <property type="evidence" value="ECO:0007669"/>
    <property type="project" value="InterPro"/>
</dbReference>
<dbReference type="InterPro" id="IPR009604">
    <property type="entry name" value="LsmAD_domain"/>
</dbReference>
<gene>
    <name evidence="3" type="ORF">PPYR1160_LOCUS6197</name>
</gene>
<dbReference type="InterPro" id="IPR045117">
    <property type="entry name" value="ATXN2-like"/>
</dbReference>
<dbReference type="SUPFAM" id="SSF109905">
    <property type="entry name" value="Surp module (SWAP domain)"/>
    <property type="match status" value="1"/>
</dbReference>
<dbReference type="EMBL" id="HBEA01008049">
    <property type="protein sequence ID" value="CAD8256705.1"/>
    <property type="molecule type" value="Transcribed_RNA"/>
</dbReference>
<dbReference type="SMART" id="SM01272">
    <property type="entry name" value="LsmAD"/>
    <property type="match status" value="1"/>
</dbReference>
<dbReference type="PANTHER" id="PTHR12854">
    <property type="entry name" value="ATAXIN 2-RELATED"/>
    <property type="match status" value="1"/>
</dbReference>
<dbReference type="InterPro" id="IPR035967">
    <property type="entry name" value="SWAP/Surp_sf"/>
</dbReference>
<name>A0A7R9U6S8_9STRA</name>
<feature type="compositionally biased region" description="Basic residues" evidence="1">
    <location>
        <begin position="138"/>
        <end position="147"/>
    </location>
</feature>
<feature type="compositionally biased region" description="Low complexity" evidence="1">
    <location>
        <begin position="337"/>
        <end position="348"/>
    </location>
</feature>
<dbReference type="GO" id="GO:0010494">
    <property type="term" value="C:cytoplasmic stress granule"/>
    <property type="evidence" value="ECO:0007669"/>
    <property type="project" value="TreeGrafter"/>
</dbReference>
<evidence type="ECO:0000313" key="3">
    <source>
        <dbReference type="EMBL" id="CAD8256705.1"/>
    </source>
</evidence>
<dbReference type="AlphaFoldDB" id="A0A7R9U6S8"/>
<feature type="compositionally biased region" description="Basic and acidic residues" evidence="1">
    <location>
        <begin position="107"/>
        <end position="137"/>
    </location>
</feature>
<feature type="domain" description="LsmAD" evidence="2">
    <location>
        <begin position="15"/>
        <end position="89"/>
    </location>
</feature>
<dbReference type="GO" id="GO:0034063">
    <property type="term" value="P:stress granule assembly"/>
    <property type="evidence" value="ECO:0007669"/>
    <property type="project" value="TreeGrafter"/>
</dbReference>
<feature type="compositionally biased region" description="Basic and acidic residues" evidence="1">
    <location>
        <begin position="261"/>
        <end position="290"/>
    </location>
</feature>
<dbReference type="Gene3D" id="1.10.10.790">
    <property type="entry name" value="Surp module"/>
    <property type="match status" value="1"/>
</dbReference>
<feature type="compositionally biased region" description="Polar residues" evidence="1">
    <location>
        <begin position="302"/>
        <end position="314"/>
    </location>
</feature>